<keyword evidence="2" id="KW-1133">Transmembrane helix</keyword>
<dbReference type="OrthoDB" id="8227548at2"/>
<feature type="transmembrane region" description="Helical" evidence="2">
    <location>
        <begin position="170"/>
        <end position="192"/>
    </location>
</feature>
<feature type="compositionally biased region" description="Polar residues" evidence="1">
    <location>
        <begin position="1"/>
        <end position="14"/>
    </location>
</feature>
<evidence type="ECO:0000313" key="4">
    <source>
        <dbReference type="Proteomes" id="UP000050863"/>
    </source>
</evidence>
<reference evidence="3 4" key="1">
    <citation type="submission" date="2014-03" db="EMBL/GenBank/DDBJ databases">
        <title>Bradyrhizobium valentinum sp. nov., isolated from effective nodules of Lupinus mariae-josephae, a lupine endemic of basic-lime soils in Eastern Spain.</title>
        <authorList>
            <person name="Duran D."/>
            <person name="Rey L."/>
            <person name="Navarro A."/>
            <person name="Busquets A."/>
            <person name="Imperial J."/>
            <person name="Ruiz-Argueso T."/>
        </authorList>
    </citation>
    <scope>NUCLEOTIDE SEQUENCE [LARGE SCALE GENOMIC DNA]</scope>
    <source>
        <strain evidence="3 4">PAC68</strain>
    </source>
</reference>
<feature type="transmembrane region" description="Helical" evidence="2">
    <location>
        <begin position="346"/>
        <end position="371"/>
    </location>
</feature>
<sequence length="375" mass="38855">MTGRATTRAISATEPTEGDSDAMRIRHQLDAWANASSRTPRLVATPAEALGSEPSGEAPQATRKRSRSSSATGRGKATRATKAKAAETTTATATGATEASVEPEVPSAPPEPPMVSAEPAMPAAVSVVPAPPRRERTSRAFAVAAALALATVAAYFSVAGMAEIFPGDPVAVMVLAATMEAGKLVIAGWLAAHWRQTSWKMRSVMVALVAGLALINAAGVFGKLVEAHVSVASTARSGVTERIEALDARVVAQTAAIADLAGRIAQIDRAVDESTRRGRVTRALNIVSQERATRDGLDAQRQAATATLVDLQAQRAALAGERSRIEASTGPIQYLAMMVGAAPEAAVRWLILLMVLCCDPAAIALTVAAAASRRQ</sequence>
<gene>
    <name evidence="3" type="ORF">CQ12_30240</name>
</gene>
<protein>
    <submittedName>
        <fullName evidence="3">Uncharacterized protein</fullName>
    </submittedName>
</protein>
<dbReference type="RefSeq" id="WP_057840151.1">
    <property type="nucleotide sequence ID" value="NZ_LLXZ01000211.1"/>
</dbReference>
<name>A0A0R3KHS2_9BRAD</name>
<evidence type="ECO:0000256" key="1">
    <source>
        <dbReference type="SAM" id="MobiDB-lite"/>
    </source>
</evidence>
<comment type="caution">
    <text evidence="3">The sequence shown here is derived from an EMBL/GenBank/DDBJ whole genome shotgun (WGS) entry which is preliminary data.</text>
</comment>
<dbReference type="Proteomes" id="UP000050863">
    <property type="component" value="Unassembled WGS sequence"/>
</dbReference>
<dbReference type="STRING" id="280332.CQ12_30240"/>
<dbReference type="EMBL" id="LLXZ01000211">
    <property type="protein sequence ID" value="KRQ95219.1"/>
    <property type="molecule type" value="Genomic_DNA"/>
</dbReference>
<feature type="transmembrane region" description="Helical" evidence="2">
    <location>
        <begin position="140"/>
        <end position="158"/>
    </location>
</feature>
<accession>A0A0R3KHS2</accession>
<dbReference type="AlphaFoldDB" id="A0A0R3KHS2"/>
<feature type="transmembrane region" description="Helical" evidence="2">
    <location>
        <begin position="204"/>
        <end position="222"/>
    </location>
</feature>
<feature type="region of interest" description="Disordered" evidence="1">
    <location>
        <begin position="1"/>
        <end position="114"/>
    </location>
</feature>
<keyword evidence="4" id="KW-1185">Reference proteome</keyword>
<proteinExistence type="predicted"/>
<evidence type="ECO:0000256" key="2">
    <source>
        <dbReference type="SAM" id="Phobius"/>
    </source>
</evidence>
<evidence type="ECO:0000313" key="3">
    <source>
        <dbReference type="EMBL" id="KRQ95219.1"/>
    </source>
</evidence>
<organism evidence="3 4">
    <name type="scientific">Bradyrhizobium jicamae</name>
    <dbReference type="NCBI Taxonomy" id="280332"/>
    <lineage>
        <taxon>Bacteria</taxon>
        <taxon>Pseudomonadati</taxon>
        <taxon>Pseudomonadota</taxon>
        <taxon>Alphaproteobacteria</taxon>
        <taxon>Hyphomicrobiales</taxon>
        <taxon>Nitrobacteraceae</taxon>
        <taxon>Bradyrhizobium</taxon>
    </lineage>
</organism>
<keyword evidence="2" id="KW-0472">Membrane</keyword>
<feature type="compositionally biased region" description="Low complexity" evidence="1">
    <location>
        <begin position="86"/>
        <end position="105"/>
    </location>
</feature>
<keyword evidence="2" id="KW-0812">Transmembrane</keyword>